<evidence type="ECO:0000313" key="2">
    <source>
        <dbReference type="EMBL" id="KOM40757.1"/>
    </source>
</evidence>
<gene>
    <name evidence="2" type="ORF">LR48_Vigan04g095500</name>
</gene>
<dbReference type="Proteomes" id="UP000053144">
    <property type="component" value="Chromosome 4"/>
</dbReference>
<dbReference type="Gramene" id="KOM40757">
    <property type="protein sequence ID" value="KOM40757"/>
    <property type="gene ID" value="LR48_Vigan04g095500"/>
</dbReference>
<name>A0A0L9UDY3_PHAAN</name>
<accession>A0A0L9UDY3</accession>
<organism evidence="2 3">
    <name type="scientific">Phaseolus angularis</name>
    <name type="common">Azuki bean</name>
    <name type="synonym">Vigna angularis</name>
    <dbReference type="NCBI Taxonomy" id="3914"/>
    <lineage>
        <taxon>Eukaryota</taxon>
        <taxon>Viridiplantae</taxon>
        <taxon>Streptophyta</taxon>
        <taxon>Embryophyta</taxon>
        <taxon>Tracheophyta</taxon>
        <taxon>Spermatophyta</taxon>
        <taxon>Magnoliopsida</taxon>
        <taxon>eudicotyledons</taxon>
        <taxon>Gunneridae</taxon>
        <taxon>Pentapetalae</taxon>
        <taxon>rosids</taxon>
        <taxon>fabids</taxon>
        <taxon>Fabales</taxon>
        <taxon>Fabaceae</taxon>
        <taxon>Papilionoideae</taxon>
        <taxon>50 kb inversion clade</taxon>
        <taxon>NPAAA clade</taxon>
        <taxon>indigoferoid/millettioid clade</taxon>
        <taxon>Phaseoleae</taxon>
        <taxon>Vigna</taxon>
    </lineage>
</organism>
<evidence type="ECO:0000313" key="3">
    <source>
        <dbReference type="Proteomes" id="UP000053144"/>
    </source>
</evidence>
<sequence length="136" mass="15517">MRKREREQPEGGNPFSRFQPSKEHPWEAVPTSEGLRGGSGWASGERGVLAARSGRGSEKLLRLQGDLDLHVWEEIDPKIYKEVFKSILLVSRVRLRFECHLLLREESLRSRGDRSEVAMEDGSGRLLLRAGYDDEL</sequence>
<protein>
    <submittedName>
        <fullName evidence="2">Uncharacterized protein</fullName>
    </submittedName>
</protein>
<dbReference type="EMBL" id="CM003374">
    <property type="protein sequence ID" value="KOM40757.1"/>
    <property type="molecule type" value="Genomic_DNA"/>
</dbReference>
<proteinExistence type="predicted"/>
<feature type="region of interest" description="Disordered" evidence="1">
    <location>
        <begin position="1"/>
        <end position="42"/>
    </location>
</feature>
<evidence type="ECO:0000256" key="1">
    <source>
        <dbReference type="SAM" id="MobiDB-lite"/>
    </source>
</evidence>
<dbReference type="AlphaFoldDB" id="A0A0L9UDY3"/>
<reference evidence="3" key="1">
    <citation type="journal article" date="2015" name="Proc. Natl. Acad. Sci. U.S.A.">
        <title>Genome sequencing of adzuki bean (Vigna angularis) provides insight into high starch and low fat accumulation and domestication.</title>
        <authorList>
            <person name="Yang K."/>
            <person name="Tian Z."/>
            <person name="Chen C."/>
            <person name="Luo L."/>
            <person name="Zhao B."/>
            <person name="Wang Z."/>
            <person name="Yu L."/>
            <person name="Li Y."/>
            <person name="Sun Y."/>
            <person name="Li W."/>
            <person name="Chen Y."/>
            <person name="Li Y."/>
            <person name="Zhang Y."/>
            <person name="Ai D."/>
            <person name="Zhao J."/>
            <person name="Shang C."/>
            <person name="Ma Y."/>
            <person name="Wu B."/>
            <person name="Wang M."/>
            <person name="Gao L."/>
            <person name="Sun D."/>
            <person name="Zhang P."/>
            <person name="Guo F."/>
            <person name="Wang W."/>
            <person name="Li Y."/>
            <person name="Wang J."/>
            <person name="Varshney R.K."/>
            <person name="Wang J."/>
            <person name="Ling H.Q."/>
            <person name="Wan P."/>
        </authorList>
    </citation>
    <scope>NUCLEOTIDE SEQUENCE</scope>
    <source>
        <strain evidence="3">cv. Jingnong 6</strain>
    </source>
</reference>